<reference evidence="1 2" key="1">
    <citation type="submission" date="2018-07" db="EMBL/GenBank/DDBJ databases">
        <title>The genomes of Aspergillus section Nigri reveals drivers in fungal speciation.</title>
        <authorList>
            <consortium name="DOE Joint Genome Institute"/>
            <person name="Vesth T.C."/>
            <person name="Nybo J."/>
            <person name="Theobald S."/>
            <person name="Brandl J."/>
            <person name="Frisvad J.C."/>
            <person name="Nielsen K.F."/>
            <person name="Lyhne E.K."/>
            <person name="Kogle M.E."/>
            <person name="Kuo A."/>
            <person name="Riley R."/>
            <person name="Clum A."/>
            <person name="Nolan M."/>
            <person name="Lipzen A."/>
            <person name="Salamov A."/>
            <person name="Henrissat B."/>
            <person name="Wiebenga A."/>
            <person name="De vries R.P."/>
            <person name="Grigoriev I.V."/>
            <person name="Mortensen U.H."/>
            <person name="Andersen M.R."/>
            <person name="Baker S.E."/>
        </authorList>
    </citation>
    <scope>NUCLEOTIDE SEQUENCE [LARGE SCALE GENOMIC DNA]</scope>
    <source>
        <strain evidence="1 2">CBS 139.54b</strain>
    </source>
</reference>
<proteinExistence type="predicted"/>
<keyword evidence="2" id="KW-1185">Reference proteome</keyword>
<dbReference type="Proteomes" id="UP000253729">
    <property type="component" value="Unassembled WGS sequence"/>
</dbReference>
<accession>A0A3F3PV64</accession>
<name>A0A3F3PV64_9EURO</name>
<evidence type="ECO:0000313" key="1">
    <source>
        <dbReference type="EMBL" id="RDH30814.1"/>
    </source>
</evidence>
<organism evidence="1 2">
    <name type="scientific">Aspergillus welwitschiae</name>
    <dbReference type="NCBI Taxonomy" id="1341132"/>
    <lineage>
        <taxon>Eukaryota</taxon>
        <taxon>Fungi</taxon>
        <taxon>Dikarya</taxon>
        <taxon>Ascomycota</taxon>
        <taxon>Pezizomycotina</taxon>
        <taxon>Eurotiomycetes</taxon>
        <taxon>Eurotiomycetidae</taxon>
        <taxon>Eurotiales</taxon>
        <taxon>Aspergillaceae</taxon>
        <taxon>Aspergillus</taxon>
        <taxon>Aspergillus subgen. Circumdati</taxon>
    </lineage>
</organism>
<gene>
    <name evidence="1" type="ORF">BDQ94DRAFT_148038</name>
</gene>
<protein>
    <submittedName>
        <fullName evidence="1">Uncharacterized protein</fullName>
    </submittedName>
</protein>
<dbReference type="RefSeq" id="XP_026623836.1">
    <property type="nucleotide sequence ID" value="XM_026767128.1"/>
</dbReference>
<evidence type="ECO:0000313" key="2">
    <source>
        <dbReference type="Proteomes" id="UP000253729"/>
    </source>
</evidence>
<dbReference type="EMBL" id="KZ852058">
    <property type="protein sequence ID" value="RDH30814.1"/>
    <property type="molecule type" value="Genomic_DNA"/>
</dbReference>
<sequence>MALLRPPSSKTCPLSISNTLTILIASIAGTIPIRKLTIPVRKVGGVWSTKHILRAPRVLLPGSLIIAETVCLSIGNLSTISPLIHN</sequence>
<dbReference type="AlphaFoldDB" id="A0A3F3PV64"/>
<dbReference type="GeneID" id="38135484"/>